<dbReference type="PROSITE" id="PS51125">
    <property type="entry name" value="NHL"/>
    <property type="match status" value="2"/>
</dbReference>
<keyword evidence="4" id="KW-1185">Reference proteome</keyword>
<dbReference type="InterPro" id="IPR050952">
    <property type="entry name" value="TRIM-NHL_E3_ligases"/>
</dbReference>
<protein>
    <submittedName>
        <fullName evidence="3">Uncharacterized protein</fullName>
    </submittedName>
</protein>
<dbReference type="SUPFAM" id="SSF101898">
    <property type="entry name" value="NHL repeat"/>
    <property type="match status" value="1"/>
</dbReference>
<reference evidence="3 4" key="1">
    <citation type="journal article" date="2023" name="BMC Biol.">
        <title>The compact genome of the sponge Oopsacas minuta (Hexactinellida) is lacking key metazoan core genes.</title>
        <authorList>
            <person name="Santini S."/>
            <person name="Schenkelaars Q."/>
            <person name="Jourda C."/>
            <person name="Duchesne M."/>
            <person name="Belahbib H."/>
            <person name="Rocher C."/>
            <person name="Selva M."/>
            <person name="Riesgo A."/>
            <person name="Vervoort M."/>
            <person name="Leys S.P."/>
            <person name="Kodjabachian L."/>
            <person name="Le Bivic A."/>
            <person name="Borchiellini C."/>
            <person name="Claverie J.M."/>
            <person name="Renard E."/>
        </authorList>
    </citation>
    <scope>NUCLEOTIDE SEQUENCE [LARGE SCALE GENOMIC DNA]</scope>
    <source>
        <strain evidence="3">SPO-2</strain>
    </source>
</reference>
<organism evidence="3 4">
    <name type="scientific">Oopsacas minuta</name>
    <dbReference type="NCBI Taxonomy" id="111878"/>
    <lineage>
        <taxon>Eukaryota</taxon>
        <taxon>Metazoa</taxon>
        <taxon>Porifera</taxon>
        <taxon>Hexactinellida</taxon>
        <taxon>Hexasterophora</taxon>
        <taxon>Lyssacinosida</taxon>
        <taxon>Leucopsacidae</taxon>
        <taxon>Oopsacas</taxon>
    </lineage>
</organism>
<dbReference type="PANTHER" id="PTHR24104">
    <property type="entry name" value="E3 UBIQUITIN-PROTEIN LIGASE NHLRC1-RELATED"/>
    <property type="match status" value="1"/>
</dbReference>
<evidence type="ECO:0000313" key="3">
    <source>
        <dbReference type="EMBL" id="KAI6652734.1"/>
    </source>
</evidence>
<dbReference type="GO" id="GO:0043161">
    <property type="term" value="P:proteasome-mediated ubiquitin-dependent protein catabolic process"/>
    <property type="evidence" value="ECO:0007669"/>
    <property type="project" value="TreeGrafter"/>
</dbReference>
<proteinExistence type="predicted"/>
<evidence type="ECO:0000313" key="4">
    <source>
        <dbReference type="Proteomes" id="UP001165289"/>
    </source>
</evidence>
<feature type="repeat" description="NHL" evidence="2">
    <location>
        <begin position="357"/>
        <end position="397"/>
    </location>
</feature>
<evidence type="ECO:0000256" key="2">
    <source>
        <dbReference type="PROSITE-ProRule" id="PRU00504"/>
    </source>
</evidence>
<dbReference type="InterPro" id="IPR011042">
    <property type="entry name" value="6-blade_b-propeller_TolB-like"/>
</dbReference>
<dbReference type="Gene3D" id="2.120.10.30">
    <property type="entry name" value="TolB, C-terminal domain"/>
    <property type="match status" value="1"/>
</dbReference>
<keyword evidence="1" id="KW-0677">Repeat</keyword>
<gene>
    <name evidence="3" type="ORF">LOD99_4120</name>
</gene>
<dbReference type="GO" id="GO:0000209">
    <property type="term" value="P:protein polyubiquitination"/>
    <property type="evidence" value="ECO:0007669"/>
    <property type="project" value="TreeGrafter"/>
</dbReference>
<dbReference type="PANTHER" id="PTHR24104:SF48">
    <property type="entry name" value="PROTEIN WECH"/>
    <property type="match status" value="1"/>
</dbReference>
<dbReference type="CDD" id="cd05819">
    <property type="entry name" value="NHL"/>
    <property type="match status" value="1"/>
</dbReference>
<accession>A0AAV7JW67</accession>
<sequence length="404" mass="45897">MIAHVEEKFDDLQKVLDDRKREVMDKLDYIYKDTLSFIQKGELQREHVQDLITKSKAYKKLPMNGHILTELESINSKVNELLAGLPDKAKYKDIDYIMDHDIKSIMKGLGCFRLEYTQKVLPVNIIDTNTLMSKYKFTPFTMTRDDQENIYNFTTDSQVVVMNRAGEMLKQFKPSNMPGQVNSGYIHWNKHLLYIVAGNNNSVTVCNEDGKLVKIFGKEGKNSGEFKNPLSIAVSNINGDIYVLEEGNNRVQVLNSKYIPSRFIGYYIEHPGQIKNPCELALTEEDHVIVAQRNIPSINIYNSQGIVLVQFGSTSIDGLVFMPGAMCISHTGQLLLTDLLQDQIVVYDKDKLTMWTVGSPGIKRGEFSCPAGMVCMKDGTVYICDMRNQRIQVYNQDSMILGDN</sequence>
<dbReference type="EMBL" id="JAKMXF010000297">
    <property type="protein sequence ID" value="KAI6652734.1"/>
    <property type="molecule type" value="Genomic_DNA"/>
</dbReference>
<dbReference type="InterPro" id="IPR001258">
    <property type="entry name" value="NHL_repeat"/>
</dbReference>
<feature type="repeat" description="NHL" evidence="2">
    <location>
        <begin position="213"/>
        <end position="257"/>
    </location>
</feature>
<dbReference type="GO" id="GO:0061630">
    <property type="term" value="F:ubiquitin protein ligase activity"/>
    <property type="evidence" value="ECO:0007669"/>
    <property type="project" value="TreeGrafter"/>
</dbReference>
<comment type="caution">
    <text evidence="3">The sequence shown here is derived from an EMBL/GenBank/DDBJ whole genome shotgun (WGS) entry which is preliminary data.</text>
</comment>
<name>A0AAV7JW67_9METZ</name>
<evidence type="ECO:0000256" key="1">
    <source>
        <dbReference type="ARBA" id="ARBA00022737"/>
    </source>
</evidence>
<dbReference type="Pfam" id="PF01436">
    <property type="entry name" value="NHL"/>
    <property type="match status" value="2"/>
</dbReference>
<dbReference type="Proteomes" id="UP001165289">
    <property type="component" value="Unassembled WGS sequence"/>
</dbReference>
<dbReference type="AlphaFoldDB" id="A0AAV7JW67"/>